<dbReference type="Proteomes" id="UP000805649">
    <property type="component" value="Unassembled WGS sequence"/>
</dbReference>
<evidence type="ECO:0000313" key="2">
    <source>
        <dbReference type="Proteomes" id="UP000805649"/>
    </source>
</evidence>
<gene>
    <name evidence="1" type="ORF">CTRU02_205378</name>
</gene>
<dbReference type="EMBL" id="VUJX02000003">
    <property type="protein sequence ID" value="KAL0938768.1"/>
    <property type="molecule type" value="Genomic_DNA"/>
</dbReference>
<accession>A0ACC3Z3T5</accession>
<keyword evidence="2" id="KW-1185">Reference proteome</keyword>
<name>A0ACC3Z3T5_COLTU</name>
<sequence length="65" mass="7053">MAFVFSSHTKAGPQQRGESHLHPSVRIFKWATARPPLEALARLLSSTSADSILPGRAAPPFKLQS</sequence>
<evidence type="ECO:0000313" key="1">
    <source>
        <dbReference type="EMBL" id="KAL0938768.1"/>
    </source>
</evidence>
<organism evidence="1 2">
    <name type="scientific">Colletotrichum truncatum</name>
    <name type="common">Anthracnose fungus</name>
    <name type="synonym">Colletotrichum capsici</name>
    <dbReference type="NCBI Taxonomy" id="5467"/>
    <lineage>
        <taxon>Eukaryota</taxon>
        <taxon>Fungi</taxon>
        <taxon>Dikarya</taxon>
        <taxon>Ascomycota</taxon>
        <taxon>Pezizomycotina</taxon>
        <taxon>Sordariomycetes</taxon>
        <taxon>Hypocreomycetidae</taxon>
        <taxon>Glomerellales</taxon>
        <taxon>Glomerellaceae</taxon>
        <taxon>Colletotrichum</taxon>
        <taxon>Colletotrichum truncatum species complex</taxon>
    </lineage>
</organism>
<protein>
    <submittedName>
        <fullName evidence="1">Uncharacterized protein</fullName>
    </submittedName>
</protein>
<reference evidence="1 2" key="1">
    <citation type="journal article" date="2020" name="Phytopathology">
        <title>Genome Sequence Resources of Colletotrichum truncatum, C. plurivorum, C. musicola, and C. sojae: Four Species Pathogenic to Soybean (Glycine max).</title>
        <authorList>
            <person name="Rogerio F."/>
            <person name="Boufleur T.R."/>
            <person name="Ciampi-Guillardi M."/>
            <person name="Sukno S.A."/>
            <person name="Thon M.R."/>
            <person name="Massola Junior N.S."/>
            <person name="Baroncelli R."/>
        </authorList>
    </citation>
    <scope>NUCLEOTIDE SEQUENCE [LARGE SCALE GENOMIC DNA]</scope>
    <source>
        <strain evidence="1 2">CMES1059</strain>
    </source>
</reference>
<comment type="caution">
    <text evidence="1">The sequence shown here is derived from an EMBL/GenBank/DDBJ whole genome shotgun (WGS) entry which is preliminary data.</text>
</comment>
<proteinExistence type="predicted"/>